<dbReference type="GO" id="GO:0016757">
    <property type="term" value="F:glycosyltransferase activity"/>
    <property type="evidence" value="ECO:0007669"/>
    <property type="project" value="UniProtKB-KW"/>
</dbReference>
<evidence type="ECO:0000256" key="1">
    <source>
        <dbReference type="ARBA" id="ARBA00004752"/>
    </source>
</evidence>
<reference evidence="13 14" key="1">
    <citation type="submission" date="2020-01" db="EMBL/GenBank/DDBJ databases">
        <title>Paenibacillus sp. nov., isolated from tomato rhizosphere.</title>
        <authorList>
            <person name="Weon H.-Y."/>
            <person name="Lee S.A."/>
        </authorList>
    </citation>
    <scope>NUCLEOTIDE SEQUENCE [LARGE SCALE GENOMIC DNA]</scope>
    <source>
        <strain evidence="13 14">12200R-189</strain>
    </source>
</reference>
<dbReference type="InterPro" id="IPR050979">
    <property type="entry name" value="LD-transpeptidase"/>
</dbReference>
<feature type="active site" description="Nucleophile" evidence="9">
    <location>
        <position position="422"/>
    </location>
</feature>
<dbReference type="PROSITE" id="PS52029">
    <property type="entry name" value="LD_TPASE"/>
    <property type="match status" value="1"/>
</dbReference>
<evidence type="ECO:0000256" key="2">
    <source>
        <dbReference type="ARBA" id="ARBA00005992"/>
    </source>
</evidence>
<evidence type="ECO:0000256" key="5">
    <source>
        <dbReference type="ARBA" id="ARBA00022801"/>
    </source>
</evidence>
<keyword evidence="7 9" id="KW-0573">Peptidoglycan synthesis</keyword>
<evidence type="ECO:0000256" key="7">
    <source>
        <dbReference type="ARBA" id="ARBA00022984"/>
    </source>
</evidence>
<name>A0A6C0FY18_9BACL</name>
<dbReference type="GO" id="GO:0018104">
    <property type="term" value="P:peptidoglycan-protein cross-linking"/>
    <property type="evidence" value="ECO:0007669"/>
    <property type="project" value="TreeGrafter"/>
</dbReference>
<dbReference type="Proteomes" id="UP000476064">
    <property type="component" value="Chromosome"/>
</dbReference>
<dbReference type="AlphaFoldDB" id="A0A6C0FY18"/>
<gene>
    <name evidence="13" type="ORF">GXP70_19775</name>
</gene>
<organism evidence="13 14">
    <name type="scientific">Paenibacillus lycopersici</name>
    <dbReference type="NCBI Taxonomy" id="2704462"/>
    <lineage>
        <taxon>Bacteria</taxon>
        <taxon>Bacillati</taxon>
        <taxon>Bacillota</taxon>
        <taxon>Bacilli</taxon>
        <taxon>Bacillales</taxon>
        <taxon>Paenibacillaceae</taxon>
        <taxon>Paenibacillus</taxon>
    </lineage>
</organism>
<dbReference type="CDD" id="cd16913">
    <property type="entry name" value="YkuD_like"/>
    <property type="match status" value="1"/>
</dbReference>
<keyword evidence="11" id="KW-0812">Transmembrane</keyword>
<evidence type="ECO:0000256" key="4">
    <source>
        <dbReference type="ARBA" id="ARBA00022679"/>
    </source>
</evidence>
<keyword evidence="11" id="KW-0472">Membrane</keyword>
<keyword evidence="6 9" id="KW-0133">Cell shape</keyword>
<sequence>METNEDMNYLKRYVQNHPDNRMAWYLLGKQYVREGKDAKANYCFLQSGSIYDAYERKQHPLANEPQQMIAEWNRTRRRRLLALRTASAALLLALMTMFIRPHGYEDGAGEAPGRSKPSAAAPVAAPAVMKDGLQVVFVKPGGSDAAMLGNALGALLQGGRSGAGRGLAVSLEQDGKWRKWTGTTRLLAQTAPMDGQGRADVGLLDARACDCKPGNASQARKLYAGWRAWQEQKWTLSSAIAHYRERTTAWPAALDDLVRPYPDNVLSGSSGTMRQLFAPLLQAMKTKAGQGAAPPAGAGSSEGSGAADMPDMRVPATSGVSAAAASAIESPLPEEPLSIVVDKASHQLAVVSGDVIVRGYMVGLGGGKTPEGSFRISEKVRHPNGRDDSEFGSRGMVLSGSLYAIHGTDEPDSIGKDESHGCIRMNRKDLEELYDLVPLGTKVHIKSGVLPGQPAPIATRFRLQPAQDETNSAVVYEWLD</sequence>
<dbReference type="Pfam" id="PF03734">
    <property type="entry name" value="YkuD"/>
    <property type="match status" value="1"/>
</dbReference>
<keyword evidence="5" id="KW-0378">Hydrolase</keyword>
<dbReference type="KEGG" id="plyc:GXP70_19775"/>
<evidence type="ECO:0000256" key="11">
    <source>
        <dbReference type="SAM" id="Phobius"/>
    </source>
</evidence>
<dbReference type="InterPro" id="IPR005490">
    <property type="entry name" value="LD_TPept_cat_dom"/>
</dbReference>
<keyword evidence="8 9" id="KW-0961">Cell wall biogenesis/degradation</keyword>
<evidence type="ECO:0000256" key="10">
    <source>
        <dbReference type="SAM" id="MobiDB-lite"/>
    </source>
</evidence>
<feature type="compositionally biased region" description="Low complexity" evidence="10">
    <location>
        <begin position="288"/>
        <end position="307"/>
    </location>
</feature>
<evidence type="ECO:0000256" key="8">
    <source>
        <dbReference type="ARBA" id="ARBA00023316"/>
    </source>
</evidence>
<feature type="region of interest" description="Disordered" evidence="10">
    <location>
        <begin position="288"/>
        <end position="312"/>
    </location>
</feature>
<evidence type="ECO:0000256" key="3">
    <source>
        <dbReference type="ARBA" id="ARBA00022676"/>
    </source>
</evidence>
<keyword evidence="3" id="KW-0328">Glycosyltransferase</keyword>
<accession>A0A6C0FY18</accession>
<dbReference type="PANTHER" id="PTHR30582">
    <property type="entry name" value="L,D-TRANSPEPTIDASE"/>
    <property type="match status" value="1"/>
</dbReference>
<dbReference type="GO" id="GO:0071555">
    <property type="term" value="P:cell wall organization"/>
    <property type="evidence" value="ECO:0007669"/>
    <property type="project" value="UniProtKB-UniRule"/>
</dbReference>
<dbReference type="EMBL" id="CP048209">
    <property type="protein sequence ID" value="QHT61998.1"/>
    <property type="molecule type" value="Genomic_DNA"/>
</dbReference>
<dbReference type="Gene3D" id="2.40.440.10">
    <property type="entry name" value="L,D-transpeptidase catalytic domain-like"/>
    <property type="match status" value="1"/>
</dbReference>
<evidence type="ECO:0000313" key="13">
    <source>
        <dbReference type="EMBL" id="QHT61998.1"/>
    </source>
</evidence>
<evidence type="ECO:0000256" key="9">
    <source>
        <dbReference type="PROSITE-ProRule" id="PRU01373"/>
    </source>
</evidence>
<dbReference type="GO" id="GO:0008360">
    <property type="term" value="P:regulation of cell shape"/>
    <property type="evidence" value="ECO:0007669"/>
    <property type="project" value="UniProtKB-UniRule"/>
</dbReference>
<dbReference type="InterPro" id="IPR038063">
    <property type="entry name" value="Transpep_catalytic_dom"/>
</dbReference>
<evidence type="ECO:0000256" key="6">
    <source>
        <dbReference type="ARBA" id="ARBA00022960"/>
    </source>
</evidence>
<evidence type="ECO:0000313" key="14">
    <source>
        <dbReference type="Proteomes" id="UP000476064"/>
    </source>
</evidence>
<feature type="transmembrane region" description="Helical" evidence="11">
    <location>
        <begin position="81"/>
        <end position="99"/>
    </location>
</feature>
<dbReference type="UniPathway" id="UPA00219"/>
<comment type="pathway">
    <text evidence="1 9">Cell wall biogenesis; peptidoglycan biosynthesis.</text>
</comment>
<keyword evidence="4" id="KW-0808">Transferase</keyword>
<keyword evidence="11" id="KW-1133">Transmembrane helix</keyword>
<comment type="similarity">
    <text evidence="2">Belongs to the YkuD family.</text>
</comment>
<protein>
    <submittedName>
        <fullName evidence="13">L,D-transpeptidase</fullName>
    </submittedName>
</protein>
<keyword evidence="14" id="KW-1185">Reference proteome</keyword>
<dbReference type="RefSeq" id="WP_162358435.1">
    <property type="nucleotide sequence ID" value="NZ_CP048209.1"/>
</dbReference>
<proteinExistence type="inferred from homology"/>
<feature type="domain" description="L,D-TPase catalytic" evidence="12">
    <location>
        <begin position="337"/>
        <end position="446"/>
    </location>
</feature>
<dbReference type="GO" id="GO:0005576">
    <property type="term" value="C:extracellular region"/>
    <property type="evidence" value="ECO:0007669"/>
    <property type="project" value="TreeGrafter"/>
</dbReference>
<dbReference type="SUPFAM" id="SSF141523">
    <property type="entry name" value="L,D-transpeptidase catalytic domain-like"/>
    <property type="match status" value="1"/>
</dbReference>
<dbReference type="GO" id="GO:0071972">
    <property type="term" value="F:peptidoglycan L,D-transpeptidase activity"/>
    <property type="evidence" value="ECO:0007669"/>
    <property type="project" value="TreeGrafter"/>
</dbReference>
<evidence type="ECO:0000259" key="12">
    <source>
        <dbReference type="PROSITE" id="PS52029"/>
    </source>
</evidence>
<feature type="active site" description="Proton donor/acceptor" evidence="9">
    <location>
        <position position="406"/>
    </location>
</feature>
<dbReference type="PANTHER" id="PTHR30582:SF24">
    <property type="entry name" value="L,D-TRANSPEPTIDASE ERFK_SRFK-RELATED"/>
    <property type="match status" value="1"/>
</dbReference>